<evidence type="ECO:0000256" key="3">
    <source>
        <dbReference type="ARBA" id="ARBA00022527"/>
    </source>
</evidence>
<dbReference type="PANTHER" id="PTHR12209">
    <property type="entry name" value="NON-SPECIFIC SERINE/THREONINE PROTEIN KINASE"/>
    <property type="match status" value="1"/>
</dbReference>
<dbReference type="GO" id="GO:0005829">
    <property type="term" value="C:cytosol"/>
    <property type="evidence" value="ECO:0007669"/>
    <property type="project" value="TreeGrafter"/>
</dbReference>
<sequence length="275" mass="28469">MTTPDAAPPLPGFSLGAQGAEGRIWYGEYLGRPAVAKERFSKAYRHRKLDEMLTKQRTVAEARAFHRMGDIGVRAPKVYLTDVASGLVVMERLPGVTARQAIIEAHAAGDATRVEAVARAIGDMVARVHAAGFVHGDLTTSNMIVLAPEGGGEAAGGGSGAAAAAAGEAAAAAEAPPGGSASGAPRLALIDFGLSQRAKASQLLEERGVDLYVMERAFTSTHATCPEAFDATMEAYAGSGAWSAAKGPASAQSRDGTLSHLQRVRARGRKRMAFG</sequence>
<evidence type="ECO:0000256" key="10">
    <source>
        <dbReference type="ARBA" id="ARBA00048679"/>
    </source>
</evidence>
<dbReference type="Gene3D" id="3.30.200.20">
    <property type="entry name" value="Phosphorylase Kinase, domain 1"/>
    <property type="match status" value="1"/>
</dbReference>
<dbReference type="GO" id="GO:0000408">
    <property type="term" value="C:EKC/KEOPS complex"/>
    <property type="evidence" value="ECO:0007669"/>
    <property type="project" value="UniProtKB-ARBA"/>
</dbReference>
<dbReference type="GO" id="GO:0005634">
    <property type="term" value="C:nucleus"/>
    <property type="evidence" value="ECO:0007669"/>
    <property type="project" value="TreeGrafter"/>
</dbReference>
<proteinExistence type="inferred from homology"/>
<evidence type="ECO:0000256" key="9">
    <source>
        <dbReference type="ARBA" id="ARBA00047899"/>
    </source>
</evidence>
<evidence type="ECO:0000256" key="1">
    <source>
        <dbReference type="ARBA" id="ARBA00010630"/>
    </source>
</evidence>
<keyword evidence="8" id="KW-0067">ATP-binding</keyword>
<evidence type="ECO:0000256" key="4">
    <source>
        <dbReference type="ARBA" id="ARBA00022679"/>
    </source>
</evidence>
<evidence type="ECO:0000256" key="7">
    <source>
        <dbReference type="ARBA" id="ARBA00022777"/>
    </source>
</evidence>
<evidence type="ECO:0000256" key="2">
    <source>
        <dbReference type="ARBA" id="ARBA00012513"/>
    </source>
</evidence>
<dbReference type="GO" id="GO:0070525">
    <property type="term" value="P:tRNA threonylcarbamoyladenosine metabolic process"/>
    <property type="evidence" value="ECO:0007669"/>
    <property type="project" value="TreeGrafter"/>
</dbReference>
<accession>A0A5A8CSH1</accession>
<evidence type="ECO:0000256" key="5">
    <source>
        <dbReference type="ARBA" id="ARBA00022694"/>
    </source>
</evidence>
<protein>
    <recommendedName>
        <fullName evidence="2">non-specific serine/threonine protein kinase</fullName>
        <ecNumber evidence="2">2.7.11.1</ecNumber>
    </recommendedName>
</protein>
<dbReference type="InterPro" id="IPR018934">
    <property type="entry name" value="RIO_dom"/>
</dbReference>
<dbReference type="GO" id="GO:0008033">
    <property type="term" value="P:tRNA processing"/>
    <property type="evidence" value="ECO:0007669"/>
    <property type="project" value="UniProtKB-KW"/>
</dbReference>
<keyword evidence="13" id="KW-1185">Reference proteome</keyword>
<feature type="domain" description="Protein kinase" evidence="11">
    <location>
        <begin position="10"/>
        <end position="275"/>
    </location>
</feature>
<evidence type="ECO:0000256" key="8">
    <source>
        <dbReference type="ARBA" id="ARBA00022840"/>
    </source>
</evidence>
<dbReference type="GO" id="GO:0005524">
    <property type="term" value="F:ATP binding"/>
    <property type="evidence" value="ECO:0007669"/>
    <property type="project" value="UniProtKB-KW"/>
</dbReference>
<dbReference type="EC" id="2.7.11.1" evidence="2"/>
<dbReference type="InterPro" id="IPR000719">
    <property type="entry name" value="Prot_kinase_dom"/>
</dbReference>
<dbReference type="PROSITE" id="PS00109">
    <property type="entry name" value="PROTEIN_KINASE_TYR"/>
    <property type="match status" value="1"/>
</dbReference>
<evidence type="ECO:0000313" key="13">
    <source>
        <dbReference type="Proteomes" id="UP000323011"/>
    </source>
</evidence>
<comment type="caution">
    <text evidence="12">The sequence shown here is derived from an EMBL/GenBank/DDBJ whole genome shotgun (WGS) entry which is preliminary data.</text>
</comment>
<organism evidence="12 13">
    <name type="scientific">Cafeteria roenbergensis</name>
    <name type="common">Marine flagellate</name>
    <dbReference type="NCBI Taxonomy" id="33653"/>
    <lineage>
        <taxon>Eukaryota</taxon>
        <taxon>Sar</taxon>
        <taxon>Stramenopiles</taxon>
        <taxon>Bigyra</taxon>
        <taxon>Opalozoa</taxon>
        <taxon>Bicosoecida</taxon>
        <taxon>Cafeteriaceae</taxon>
        <taxon>Cafeteria</taxon>
    </lineage>
</organism>
<keyword evidence="4" id="KW-0808">Transferase</keyword>
<keyword evidence="6" id="KW-0547">Nucleotide-binding</keyword>
<comment type="similarity">
    <text evidence="1">Belongs to the protein kinase superfamily. BUD32 family.</text>
</comment>
<dbReference type="FunFam" id="3.30.200.20:FF:000201">
    <property type="entry name" value="TP53-regulating kinase isoform X1"/>
    <property type="match status" value="1"/>
</dbReference>
<dbReference type="Pfam" id="PF01163">
    <property type="entry name" value="RIO1"/>
    <property type="match status" value="1"/>
</dbReference>
<dbReference type="PROSITE" id="PS50011">
    <property type="entry name" value="PROTEIN_KINASE_DOM"/>
    <property type="match status" value="1"/>
</dbReference>
<evidence type="ECO:0000259" key="11">
    <source>
        <dbReference type="PROSITE" id="PS50011"/>
    </source>
</evidence>
<dbReference type="Gene3D" id="1.10.510.10">
    <property type="entry name" value="Transferase(Phosphotransferase) domain 1"/>
    <property type="match status" value="1"/>
</dbReference>
<keyword evidence="3" id="KW-0723">Serine/threonine-protein kinase</keyword>
<reference evidence="12 13" key="1">
    <citation type="submission" date="2019-07" db="EMBL/GenBank/DDBJ databases">
        <title>Genomes of Cafeteria roenbergensis.</title>
        <authorList>
            <person name="Fischer M.G."/>
            <person name="Hackl T."/>
            <person name="Roman M."/>
        </authorList>
    </citation>
    <scope>NUCLEOTIDE SEQUENCE [LARGE SCALE GENOMIC DNA]</scope>
    <source>
        <strain evidence="12 13">BVI</strain>
    </source>
</reference>
<keyword evidence="5" id="KW-0819">tRNA processing</keyword>
<gene>
    <name evidence="12" type="ORF">FNF29_01424</name>
</gene>
<dbReference type="PANTHER" id="PTHR12209:SF0">
    <property type="entry name" value="EKC_KEOPS COMPLEX SUBUNIT TP53RK"/>
    <property type="match status" value="1"/>
</dbReference>
<dbReference type="AlphaFoldDB" id="A0A5A8CSH1"/>
<comment type="catalytic activity">
    <reaction evidence="10">
        <text>L-seryl-[protein] + ATP = O-phospho-L-seryl-[protein] + ADP + H(+)</text>
        <dbReference type="Rhea" id="RHEA:17989"/>
        <dbReference type="Rhea" id="RHEA-COMP:9863"/>
        <dbReference type="Rhea" id="RHEA-COMP:11604"/>
        <dbReference type="ChEBI" id="CHEBI:15378"/>
        <dbReference type="ChEBI" id="CHEBI:29999"/>
        <dbReference type="ChEBI" id="CHEBI:30616"/>
        <dbReference type="ChEBI" id="CHEBI:83421"/>
        <dbReference type="ChEBI" id="CHEBI:456216"/>
        <dbReference type="EC" id="2.7.11.1"/>
    </reaction>
</comment>
<name>A0A5A8CSH1_CAFRO</name>
<dbReference type="InterPro" id="IPR011009">
    <property type="entry name" value="Kinase-like_dom_sf"/>
</dbReference>
<dbReference type="OMA" id="HKLYMEY"/>
<evidence type="ECO:0000313" key="12">
    <source>
        <dbReference type="EMBL" id="KAA0156006.1"/>
    </source>
</evidence>
<dbReference type="InterPro" id="IPR008266">
    <property type="entry name" value="Tyr_kinase_AS"/>
</dbReference>
<dbReference type="EMBL" id="VLTN01000005">
    <property type="protein sequence ID" value="KAA0156006.1"/>
    <property type="molecule type" value="Genomic_DNA"/>
</dbReference>
<dbReference type="Proteomes" id="UP000323011">
    <property type="component" value="Unassembled WGS sequence"/>
</dbReference>
<dbReference type="SUPFAM" id="SSF56112">
    <property type="entry name" value="Protein kinase-like (PK-like)"/>
    <property type="match status" value="1"/>
</dbReference>
<evidence type="ECO:0000256" key="6">
    <source>
        <dbReference type="ARBA" id="ARBA00022741"/>
    </source>
</evidence>
<dbReference type="GO" id="GO:0004674">
    <property type="term" value="F:protein serine/threonine kinase activity"/>
    <property type="evidence" value="ECO:0007669"/>
    <property type="project" value="UniProtKB-KW"/>
</dbReference>
<comment type="catalytic activity">
    <reaction evidence="9">
        <text>L-threonyl-[protein] + ATP = O-phospho-L-threonyl-[protein] + ADP + H(+)</text>
        <dbReference type="Rhea" id="RHEA:46608"/>
        <dbReference type="Rhea" id="RHEA-COMP:11060"/>
        <dbReference type="Rhea" id="RHEA-COMP:11605"/>
        <dbReference type="ChEBI" id="CHEBI:15378"/>
        <dbReference type="ChEBI" id="CHEBI:30013"/>
        <dbReference type="ChEBI" id="CHEBI:30616"/>
        <dbReference type="ChEBI" id="CHEBI:61977"/>
        <dbReference type="ChEBI" id="CHEBI:456216"/>
        <dbReference type="EC" id="2.7.11.1"/>
    </reaction>
</comment>
<keyword evidence="7" id="KW-0418">Kinase</keyword>